<keyword evidence="1" id="KW-0067">ATP-binding</keyword>
<dbReference type="InterPro" id="IPR036890">
    <property type="entry name" value="HATPase_C_sf"/>
</dbReference>
<sequence>MTAPSGADPFGTAALRAAVLDAWASSPTRFREDANVEEDLRLGGYADAWFVELAQNAADAARAAGGPGRIAVSVVDGELRVANTGAPLDAAGVAALASLRASAKRDADAVGRFGVGFAAVLAVTDAPQVVSTTGGVAFSAARTADAVAGLPGAAAELARRDEPPVLRLVWPVDGAPDTGFDTEVRMPLRPGLDPAALLARARADAPDLLLALPDLQEIAVGGEVLRRSSDGPDTVVAGRRWRLARRSGRLAAAADEAVEQRGRLDWSATWALPLDGALGEDEVLHAPTATGERLGLPARLIATVPMEPDRRRARTGPGADAVLAGAVDAYLDLVRATPPAERAALVPAPGFPRSPLDGRLRELVVDALRTAAWLPGADGSELVPARARWLDLPGSEELVALLGFADLAAAPPPAALEVERLSPAGLVERLGGVERPPSWWRGLYAALEPLAGAVPGLADDLRALPVPLADGRVAHGPPTVLLPAGADLSASLFSVSLPGLHLAHPDAVHPLLVRLGAREADARALLEHPALLAAVEGSLDDADAGLDVRPLAEAVLALVERVGSAPDGYGALALPADDGLPARADELMLPDAALAPLLGDDPPLGVVDAPWADRAALVAVGVVDGFAVVVDEEPTGPDHDLDDQERWWDAQPEPPRRVVAVRDLDLVADDAWPAALALLGSVRETREALREGYTPWWLARHVRLGGRRADHWRLPSATGIAALYDPCAATVAPATIATHDLEPCADTSAPALVSTHGSEEVWRAVGVRADLTVTDARGAADLLDRLADPARHPDVALVADAHIALTDAVTAGRVDPADLDAPERVRALDGTVVSVDVAVVLDAPWPASVLPAGELVAGGDPVVLADLLDLPLATDVVGGTVEGAGTAVPWADVAEVVVACHTLGVAVPPGSVVRHDELWVQVTRPVTGRFRVPVWPDGVGGWHAEDPLRALLALLAG</sequence>
<evidence type="ECO:0000313" key="2">
    <source>
        <dbReference type="Proteomes" id="UP000505377"/>
    </source>
</evidence>
<gene>
    <name evidence="1" type="ORF">HOP40_10960</name>
</gene>
<dbReference type="Proteomes" id="UP000505377">
    <property type="component" value="Chromosome"/>
</dbReference>
<protein>
    <submittedName>
        <fullName evidence="1">ATP-binding protein</fullName>
    </submittedName>
</protein>
<keyword evidence="2" id="KW-1185">Reference proteome</keyword>
<dbReference type="SUPFAM" id="SSF55874">
    <property type="entry name" value="ATPase domain of HSP90 chaperone/DNA topoisomerase II/histidine kinase"/>
    <property type="match status" value="1"/>
</dbReference>
<dbReference type="AlphaFoldDB" id="A0A6M6JIJ8"/>
<name>A0A6M6JIJ8_9PSEU</name>
<dbReference type="KEGG" id="pbro:HOP40_10960"/>
<organism evidence="1 2">
    <name type="scientific">Pseudonocardia broussonetiae</name>
    <dbReference type="NCBI Taxonomy" id="2736640"/>
    <lineage>
        <taxon>Bacteria</taxon>
        <taxon>Bacillati</taxon>
        <taxon>Actinomycetota</taxon>
        <taxon>Actinomycetes</taxon>
        <taxon>Pseudonocardiales</taxon>
        <taxon>Pseudonocardiaceae</taxon>
        <taxon>Pseudonocardia</taxon>
    </lineage>
</organism>
<dbReference type="RefSeq" id="WP_172157350.1">
    <property type="nucleotide sequence ID" value="NZ_CP053564.1"/>
</dbReference>
<reference evidence="1 2" key="1">
    <citation type="submission" date="2020-05" db="EMBL/GenBank/DDBJ databases">
        <authorList>
            <person name="Mo P."/>
        </authorList>
    </citation>
    <scope>NUCLEOTIDE SEQUENCE [LARGE SCALE GENOMIC DNA]</scope>
    <source>
        <strain evidence="1 2">Gen01</strain>
    </source>
</reference>
<accession>A0A6M6JIJ8</accession>
<dbReference type="EMBL" id="CP053564">
    <property type="protein sequence ID" value="QJY46259.1"/>
    <property type="molecule type" value="Genomic_DNA"/>
</dbReference>
<dbReference type="NCBIfam" id="NF047352">
    <property type="entry name" value="P_loop_sacsin"/>
    <property type="match status" value="1"/>
</dbReference>
<evidence type="ECO:0000313" key="1">
    <source>
        <dbReference type="EMBL" id="QJY46259.1"/>
    </source>
</evidence>
<keyword evidence="1" id="KW-0547">Nucleotide-binding</keyword>
<proteinExistence type="predicted"/>
<dbReference type="GO" id="GO:0005524">
    <property type="term" value="F:ATP binding"/>
    <property type="evidence" value="ECO:0007669"/>
    <property type="project" value="UniProtKB-KW"/>
</dbReference>